<name>A0A3M7SHQ2_BRAPC</name>
<dbReference type="AlphaFoldDB" id="A0A3M7SHQ2"/>
<organism evidence="1 2">
    <name type="scientific">Brachionus plicatilis</name>
    <name type="common">Marine rotifer</name>
    <name type="synonym">Brachionus muelleri</name>
    <dbReference type="NCBI Taxonomy" id="10195"/>
    <lineage>
        <taxon>Eukaryota</taxon>
        <taxon>Metazoa</taxon>
        <taxon>Spiralia</taxon>
        <taxon>Gnathifera</taxon>
        <taxon>Rotifera</taxon>
        <taxon>Eurotatoria</taxon>
        <taxon>Monogononta</taxon>
        <taxon>Pseudotrocha</taxon>
        <taxon>Ploima</taxon>
        <taxon>Brachionidae</taxon>
        <taxon>Brachionus</taxon>
    </lineage>
</organism>
<evidence type="ECO:0000313" key="1">
    <source>
        <dbReference type="EMBL" id="RNA35147.1"/>
    </source>
</evidence>
<comment type="caution">
    <text evidence="1">The sequence shown here is derived from an EMBL/GenBank/DDBJ whole genome shotgun (WGS) entry which is preliminary data.</text>
</comment>
<keyword evidence="2" id="KW-1185">Reference proteome</keyword>
<gene>
    <name evidence="1" type="ORF">BpHYR1_040918</name>
</gene>
<dbReference type="Proteomes" id="UP000276133">
    <property type="component" value="Unassembled WGS sequence"/>
</dbReference>
<accession>A0A3M7SHQ2</accession>
<proteinExistence type="predicted"/>
<evidence type="ECO:0000313" key="2">
    <source>
        <dbReference type="Proteomes" id="UP000276133"/>
    </source>
</evidence>
<reference evidence="1 2" key="1">
    <citation type="journal article" date="2018" name="Sci. Rep.">
        <title>Genomic signatures of local adaptation to the degree of environmental predictability in rotifers.</title>
        <authorList>
            <person name="Franch-Gras L."/>
            <person name="Hahn C."/>
            <person name="Garcia-Roger E.M."/>
            <person name="Carmona M.J."/>
            <person name="Serra M."/>
            <person name="Gomez A."/>
        </authorList>
    </citation>
    <scope>NUCLEOTIDE SEQUENCE [LARGE SCALE GENOMIC DNA]</scope>
    <source>
        <strain evidence="1">HYR1</strain>
    </source>
</reference>
<sequence>MKFWFGMVNLIHFEPQLREAQSSVLHAINFLITKFFLQCFTLNRRTDYSGVPDLFRIRNQDGFKASKGSLPTKKKNQRYEKFEHRFQGILNLKINSKYHLILKFYISKHNMQRISFVAILGLRISCPKIAKMSCYKNSVQI</sequence>
<dbReference type="EMBL" id="REGN01001369">
    <property type="protein sequence ID" value="RNA35147.1"/>
    <property type="molecule type" value="Genomic_DNA"/>
</dbReference>
<protein>
    <submittedName>
        <fullName evidence="1">Uncharacterized protein</fullName>
    </submittedName>
</protein>